<protein>
    <submittedName>
        <fullName evidence="1">Mannose-6-phosphate isomerase, cupin superfamily</fullName>
    </submittedName>
</protein>
<dbReference type="InterPro" id="IPR014710">
    <property type="entry name" value="RmlC-like_jellyroll"/>
</dbReference>
<keyword evidence="2" id="KW-1185">Reference proteome</keyword>
<dbReference type="GO" id="GO:0016853">
    <property type="term" value="F:isomerase activity"/>
    <property type="evidence" value="ECO:0007669"/>
    <property type="project" value="UniProtKB-KW"/>
</dbReference>
<accession>A0AA45WZM3</accession>
<dbReference type="CDD" id="cd20290">
    <property type="entry name" value="cupin_Mj0764-like"/>
    <property type="match status" value="1"/>
</dbReference>
<dbReference type="Proteomes" id="UP001158066">
    <property type="component" value="Unassembled WGS sequence"/>
</dbReference>
<evidence type="ECO:0000313" key="1">
    <source>
        <dbReference type="EMBL" id="SMP68661.1"/>
    </source>
</evidence>
<dbReference type="EMBL" id="FXUF01000017">
    <property type="protein sequence ID" value="SMP68661.1"/>
    <property type="molecule type" value="Genomic_DNA"/>
</dbReference>
<dbReference type="RefSeq" id="WP_283410536.1">
    <property type="nucleotide sequence ID" value="NZ_FXUF01000017.1"/>
</dbReference>
<name>A0AA45WZM3_9CLOT</name>
<comment type="caution">
    <text evidence="1">The sequence shown here is derived from an EMBL/GenBank/DDBJ whole genome shotgun (WGS) entry which is preliminary data.</text>
</comment>
<sequence length="111" mass="12521">MIEKVYQVTMTNDKTVERIVDDEHVNINHMVLIKDTGLPVHVSNSNVYMVIVRGAMTIGLDDEPANLHQAGEILAIPFNTKMEVANQHDEVLEFFVLKSPNPKDMPPVKQI</sequence>
<reference evidence="1" key="1">
    <citation type="submission" date="2017-05" db="EMBL/GenBank/DDBJ databases">
        <authorList>
            <person name="Varghese N."/>
            <person name="Submissions S."/>
        </authorList>
    </citation>
    <scope>NUCLEOTIDE SEQUENCE</scope>
    <source>
        <strain evidence="1">Su22</strain>
    </source>
</reference>
<dbReference type="AlphaFoldDB" id="A0AA45WZM3"/>
<proteinExistence type="predicted"/>
<dbReference type="Gene3D" id="2.60.120.10">
    <property type="entry name" value="Jelly Rolls"/>
    <property type="match status" value="1"/>
</dbReference>
<dbReference type="SUPFAM" id="SSF51182">
    <property type="entry name" value="RmlC-like cupins"/>
    <property type="match status" value="1"/>
</dbReference>
<gene>
    <name evidence="1" type="ORF">SAMN06296020_11741</name>
</gene>
<evidence type="ECO:0000313" key="2">
    <source>
        <dbReference type="Proteomes" id="UP001158066"/>
    </source>
</evidence>
<organism evidence="1 2">
    <name type="scientific">Anoxynatronum buryatiense</name>
    <dbReference type="NCBI Taxonomy" id="489973"/>
    <lineage>
        <taxon>Bacteria</taxon>
        <taxon>Bacillati</taxon>
        <taxon>Bacillota</taxon>
        <taxon>Clostridia</taxon>
        <taxon>Eubacteriales</taxon>
        <taxon>Clostridiaceae</taxon>
        <taxon>Anoxynatronum</taxon>
    </lineage>
</organism>
<dbReference type="InterPro" id="IPR011051">
    <property type="entry name" value="RmlC_Cupin_sf"/>
</dbReference>
<keyword evidence="1" id="KW-0413">Isomerase</keyword>